<keyword evidence="2" id="KW-1185">Reference proteome</keyword>
<reference evidence="2" key="1">
    <citation type="journal article" date="2019" name="Int. J. Syst. Evol. Microbiol.">
        <title>The Global Catalogue of Microorganisms (GCM) 10K type strain sequencing project: providing services to taxonomists for standard genome sequencing and annotation.</title>
        <authorList>
            <consortium name="The Broad Institute Genomics Platform"/>
            <consortium name="The Broad Institute Genome Sequencing Center for Infectious Disease"/>
            <person name="Wu L."/>
            <person name="Ma J."/>
        </authorList>
    </citation>
    <scope>NUCLEOTIDE SEQUENCE [LARGE SCALE GENOMIC DNA]</scope>
    <source>
        <strain evidence="2">CGMCC 1.15643</strain>
    </source>
</reference>
<dbReference type="Proteomes" id="UP001595976">
    <property type="component" value="Unassembled WGS sequence"/>
</dbReference>
<evidence type="ECO:0000313" key="1">
    <source>
        <dbReference type="EMBL" id="MFC5292396.1"/>
    </source>
</evidence>
<protein>
    <submittedName>
        <fullName evidence="1">Uncharacterized protein</fullName>
    </submittedName>
</protein>
<dbReference type="EMBL" id="JBHSLI010000001">
    <property type="protein sequence ID" value="MFC5292396.1"/>
    <property type="molecule type" value="Genomic_DNA"/>
</dbReference>
<proteinExistence type="predicted"/>
<dbReference type="Pfam" id="PF25612">
    <property type="entry name" value="DUF7940"/>
    <property type="match status" value="1"/>
</dbReference>
<name>A0ABW0F1P5_9HYPH</name>
<organism evidence="1 2">
    <name type="scientific">Bosea minatitlanensis</name>
    <dbReference type="NCBI Taxonomy" id="128782"/>
    <lineage>
        <taxon>Bacteria</taxon>
        <taxon>Pseudomonadati</taxon>
        <taxon>Pseudomonadota</taxon>
        <taxon>Alphaproteobacteria</taxon>
        <taxon>Hyphomicrobiales</taxon>
        <taxon>Boseaceae</taxon>
        <taxon>Bosea</taxon>
    </lineage>
</organism>
<evidence type="ECO:0000313" key="2">
    <source>
        <dbReference type="Proteomes" id="UP001595976"/>
    </source>
</evidence>
<accession>A0ABW0F1P5</accession>
<dbReference type="RefSeq" id="WP_260347586.1">
    <property type="nucleotide sequence ID" value="NZ_JAOAOS010000001.1"/>
</dbReference>
<comment type="caution">
    <text evidence="1">The sequence shown here is derived from an EMBL/GenBank/DDBJ whole genome shotgun (WGS) entry which is preliminary data.</text>
</comment>
<gene>
    <name evidence="1" type="ORF">ACFPK2_05255</name>
</gene>
<sequence length="70" mass="7489">MRLVLNWRAVLRHAWSVRLNLLLALASAADSAISYAVDGRLSASLLVAAVSLTASGLRIVKQEDVSGDQQ</sequence>
<dbReference type="InterPro" id="IPR057700">
    <property type="entry name" value="DUF7940"/>
</dbReference>